<evidence type="ECO:0000313" key="3">
    <source>
        <dbReference type="Proteomes" id="UP000612746"/>
    </source>
</evidence>
<reference evidence="2" key="1">
    <citation type="submission" date="2020-12" db="EMBL/GenBank/DDBJ databases">
        <title>Metabolic potential, ecology and presence of endohyphal bacteria is reflected in genomic diversity of Mucoromycotina.</title>
        <authorList>
            <person name="Muszewska A."/>
            <person name="Okrasinska A."/>
            <person name="Steczkiewicz K."/>
            <person name="Drgas O."/>
            <person name="Orlowska M."/>
            <person name="Perlinska-Lenart U."/>
            <person name="Aleksandrzak-Piekarczyk T."/>
            <person name="Szatraj K."/>
            <person name="Zielenkiewicz U."/>
            <person name="Pilsyk S."/>
            <person name="Malc E."/>
            <person name="Mieczkowski P."/>
            <person name="Kruszewska J.S."/>
            <person name="Biernat P."/>
            <person name="Pawlowska J."/>
        </authorList>
    </citation>
    <scope>NUCLEOTIDE SEQUENCE</scope>
    <source>
        <strain evidence="2">WA0000051536</strain>
    </source>
</reference>
<feature type="domain" description="Methyltransferase type 11" evidence="1">
    <location>
        <begin position="54"/>
        <end position="141"/>
    </location>
</feature>
<sequence length="257" mass="28822">MTERSFENLVEEANNASVEGWDFSWLDGRALEVRPSWGYQRSMGERMARASAALDIQTGGGEVLAGIPKIAPLCVATESWQPNLAKATKLLHPLGVAVVLDNDEPPLPFANDAFDLVVSRHPVKAYWTEVARVLKPGGIYYSQQVGPDSVLEVSKFFLGPLEGRVETRHPEMARKGCEAAGLEVLDLRMETLRTEFYDVGAVIYYLRKVIWIVPGFTVEKFMPQLKAMHEHIKREGCFKANTTRFIIEARKPGEKME</sequence>
<dbReference type="CDD" id="cd02440">
    <property type="entry name" value="AdoMet_MTases"/>
    <property type="match status" value="1"/>
</dbReference>
<dbReference type="Gene3D" id="3.40.50.150">
    <property type="entry name" value="Vaccinia Virus protein VP39"/>
    <property type="match status" value="1"/>
</dbReference>
<dbReference type="PANTHER" id="PTHR43460:SF1">
    <property type="entry name" value="METHYLTRANSFERASE TYPE 11 DOMAIN-CONTAINING PROTEIN"/>
    <property type="match status" value="1"/>
</dbReference>
<dbReference type="Proteomes" id="UP000612746">
    <property type="component" value="Unassembled WGS sequence"/>
</dbReference>
<dbReference type="PANTHER" id="PTHR43460">
    <property type="entry name" value="METHYLTRANSFERASE"/>
    <property type="match status" value="1"/>
</dbReference>
<accession>A0A8H7Q2W0</accession>
<organism evidence="2 3">
    <name type="scientific">Umbelopsis vinacea</name>
    <dbReference type="NCBI Taxonomy" id="44442"/>
    <lineage>
        <taxon>Eukaryota</taxon>
        <taxon>Fungi</taxon>
        <taxon>Fungi incertae sedis</taxon>
        <taxon>Mucoromycota</taxon>
        <taxon>Mucoromycotina</taxon>
        <taxon>Umbelopsidomycetes</taxon>
        <taxon>Umbelopsidales</taxon>
        <taxon>Umbelopsidaceae</taxon>
        <taxon>Umbelopsis</taxon>
    </lineage>
</organism>
<dbReference type="OrthoDB" id="540004at2759"/>
<dbReference type="InterPro" id="IPR029063">
    <property type="entry name" value="SAM-dependent_MTases_sf"/>
</dbReference>
<evidence type="ECO:0000313" key="2">
    <source>
        <dbReference type="EMBL" id="KAG2185127.1"/>
    </source>
</evidence>
<dbReference type="AlphaFoldDB" id="A0A8H7Q2W0"/>
<proteinExistence type="predicted"/>
<name>A0A8H7Q2W0_9FUNG</name>
<dbReference type="InterPro" id="IPR013216">
    <property type="entry name" value="Methyltransf_11"/>
</dbReference>
<dbReference type="SUPFAM" id="SSF53335">
    <property type="entry name" value="S-adenosyl-L-methionine-dependent methyltransferases"/>
    <property type="match status" value="1"/>
</dbReference>
<dbReference type="Pfam" id="PF08241">
    <property type="entry name" value="Methyltransf_11"/>
    <property type="match status" value="1"/>
</dbReference>
<evidence type="ECO:0000259" key="1">
    <source>
        <dbReference type="Pfam" id="PF08241"/>
    </source>
</evidence>
<protein>
    <recommendedName>
        <fullName evidence="1">Methyltransferase type 11 domain-containing protein</fullName>
    </recommendedName>
</protein>
<dbReference type="InterPro" id="IPR052939">
    <property type="entry name" value="23S_rRNA_MeTrnsfrase_RlmA"/>
</dbReference>
<gene>
    <name evidence="2" type="ORF">INT44_001917</name>
</gene>
<keyword evidence="3" id="KW-1185">Reference proteome</keyword>
<comment type="caution">
    <text evidence="2">The sequence shown here is derived from an EMBL/GenBank/DDBJ whole genome shotgun (WGS) entry which is preliminary data.</text>
</comment>
<dbReference type="GO" id="GO:0008757">
    <property type="term" value="F:S-adenosylmethionine-dependent methyltransferase activity"/>
    <property type="evidence" value="ECO:0007669"/>
    <property type="project" value="InterPro"/>
</dbReference>
<dbReference type="EMBL" id="JAEPRA010000005">
    <property type="protein sequence ID" value="KAG2185127.1"/>
    <property type="molecule type" value="Genomic_DNA"/>
</dbReference>